<evidence type="ECO:0000313" key="2">
    <source>
        <dbReference type="Proteomes" id="UP000257479"/>
    </source>
</evidence>
<dbReference type="SUPFAM" id="SSF53383">
    <property type="entry name" value="PLP-dependent transferases"/>
    <property type="match status" value="1"/>
</dbReference>
<dbReference type="Gene3D" id="3.90.1150.10">
    <property type="entry name" value="Aspartate Aminotransferase, domain 1"/>
    <property type="match status" value="1"/>
</dbReference>
<name>A0A3C1KBQ8_9MICO</name>
<dbReference type="AlphaFoldDB" id="A0A3C1KBQ8"/>
<feature type="non-terminal residue" evidence="1">
    <location>
        <position position="1"/>
    </location>
</feature>
<dbReference type="EMBL" id="DMNG01000074">
    <property type="protein sequence ID" value="HAN23804.1"/>
    <property type="molecule type" value="Genomic_DNA"/>
</dbReference>
<dbReference type="InterPro" id="IPR015422">
    <property type="entry name" value="PyrdxlP-dep_Trfase_small"/>
</dbReference>
<gene>
    <name evidence="1" type="ORF">DCP95_04440</name>
</gene>
<evidence type="ECO:0000313" key="1">
    <source>
        <dbReference type="EMBL" id="HAN23804.1"/>
    </source>
</evidence>
<sequence length="72" mass="7435">AEAEREASAARVAALRDEFVAAALVRLPQARLTGDPVHRLPGTASFTFAGTSGEAVLLELERRGVVTSSGSA</sequence>
<feature type="non-terminal residue" evidence="1">
    <location>
        <position position="72"/>
    </location>
</feature>
<reference evidence="1 2" key="1">
    <citation type="journal article" date="2018" name="Nat. Biotechnol.">
        <title>A standardized bacterial taxonomy based on genome phylogeny substantially revises the tree of life.</title>
        <authorList>
            <person name="Parks D.H."/>
            <person name="Chuvochina M."/>
            <person name="Waite D.W."/>
            <person name="Rinke C."/>
            <person name="Skarshewski A."/>
            <person name="Chaumeil P.A."/>
            <person name="Hugenholtz P."/>
        </authorList>
    </citation>
    <scope>NUCLEOTIDE SEQUENCE [LARGE SCALE GENOMIC DNA]</scope>
    <source>
        <strain evidence="1">UBA9152</strain>
    </source>
</reference>
<proteinExistence type="predicted"/>
<dbReference type="Proteomes" id="UP000257479">
    <property type="component" value="Unassembled WGS sequence"/>
</dbReference>
<organism evidence="1 2">
    <name type="scientific">Microbacterium ginsengisoli</name>
    <dbReference type="NCBI Taxonomy" id="400772"/>
    <lineage>
        <taxon>Bacteria</taxon>
        <taxon>Bacillati</taxon>
        <taxon>Actinomycetota</taxon>
        <taxon>Actinomycetes</taxon>
        <taxon>Micrococcales</taxon>
        <taxon>Microbacteriaceae</taxon>
        <taxon>Microbacterium</taxon>
    </lineage>
</organism>
<protein>
    <submittedName>
        <fullName evidence="1">Cysteine desulfurase</fullName>
    </submittedName>
</protein>
<dbReference type="InterPro" id="IPR015424">
    <property type="entry name" value="PyrdxlP-dep_Trfase"/>
</dbReference>
<comment type="caution">
    <text evidence="1">The sequence shown here is derived from an EMBL/GenBank/DDBJ whole genome shotgun (WGS) entry which is preliminary data.</text>
</comment>
<accession>A0A3C1KBQ8</accession>